<dbReference type="Proteomes" id="UP000253324">
    <property type="component" value="Unassembled WGS sequence"/>
</dbReference>
<keyword evidence="1" id="KW-0812">Transmembrane</keyword>
<dbReference type="EMBL" id="QPJM01000001">
    <property type="protein sequence ID" value="RCW87287.1"/>
    <property type="molecule type" value="Genomic_DNA"/>
</dbReference>
<accession>A0A368Z7Z8</accession>
<evidence type="ECO:0000256" key="1">
    <source>
        <dbReference type="SAM" id="Phobius"/>
    </source>
</evidence>
<evidence type="ECO:0000313" key="2">
    <source>
        <dbReference type="EMBL" id="RCW87287.1"/>
    </source>
</evidence>
<feature type="transmembrane region" description="Helical" evidence="1">
    <location>
        <begin position="21"/>
        <end position="37"/>
    </location>
</feature>
<comment type="caution">
    <text evidence="2">The sequence shown here is derived from an EMBL/GenBank/DDBJ whole genome shotgun (WGS) entry which is preliminary data.</text>
</comment>
<evidence type="ECO:0000313" key="3">
    <source>
        <dbReference type="Proteomes" id="UP000253324"/>
    </source>
</evidence>
<dbReference type="AlphaFoldDB" id="A0A368Z7Z8"/>
<keyword evidence="3" id="KW-1185">Reference proteome</keyword>
<sequence>MSVLIEDKQNALERRWRKRSLWALLFLVPISLLSISYRDINELIRYRDMLPVDVAAGETKHYGGSDWQFQGLRKVEGIRPGRLPPGSVPIIARFVVEIGDPDLQNLWLMCAIKLTDRAGRTWYPSSVPGMPSPQPGIETCSSTAFSGAQKGERRVIEENYLVPSDVADELVATLGMHSERPFYLRFAKP</sequence>
<dbReference type="RefSeq" id="WP_114427927.1">
    <property type="nucleotide sequence ID" value="NZ_QPJM01000001.1"/>
</dbReference>
<gene>
    <name evidence="2" type="ORF">C7476_10147</name>
</gene>
<organism evidence="2 3">
    <name type="scientific">Phyllobacterium bourgognense</name>
    <dbReference type="NCBI Taxonomy" id="314236"/>
    <lineage>
        <taxon>Bacteria</taxon>
        <taxon>Pseudomonadati</taxon>
        <taxon>Pseudomonadota</taxon>
        <taxon>Alphaproteobacteria</taxon>
        <taxon>Hyphomicrobiales</taxon>
        <taxon>Phyllobacteriaceae</taxon>
        <taxon>Phyllobacterium</taxon>
    </lineage>
</organism>
<dbReference type="OrthoDB" id="7348044at2"/>
<name>A0A368Z7Z8_9HYPH</name>
<proteinExistence type="predicted"/>
<keyword evidence="1" id="KW-0472">Membrane</keyword>
<reference evidence="2 3" key="1">
    <citation type="submission" date="2018-07" db="EMBL/GenBank/DDBJ databases">
        <title>Genomic Encyclopedia of Type Strains, Phase III (KMG-III): the genomes of soil and plant-associated and newly described type strains.</title>
        <authorList>
            <person name="Whitman W."/>
        </authorList>
    </citation>
    <scope>NUCLEOTIDE SEQUENCE [LARGE SCALE GENOMIC DNA]</scope>
    <source>
        <strain evidence="2 3">31-25a</strain>
    </source>
</reference>
<keyword evidence="1" id="KW-1133">Transmembrane helix</keyword>
<protein>
    <submittedName>
        <fullName evidence="2">Uncharacterized protein</fullName>
    </submittedName>
</protein>